<sequence>MRSMIMTLLVLLVLAGCKEHTKESVEIYNPLHTEYLQQYGWHIGQYYSETRFKANTLQDYQEHVDKIRTEGHVDLSPYLNKDVIETGYVLKEKTDHYNHIVVYILESGGAIIGSYLEFNHEVVQPNGEIQVNAGQTTPMFPSNQQDEQYGIGRFVNANND</sequence>
<reference evidence="1 2" key="1">
    <citation type="submission" date="2021-03" db="EMBL/GenBank/DDBJ databases">
        <title>Antimicrobial resistance genes in bacteria isolated from Japanese honey, and their potential for conferring macrolide and lincosamide resistance in the American foulbrood pathogen Paenibacillus larvae.</title>
        <authorList>
            <person name="Okamoto M."/>
            <person name="Kumagai M."/>
            <person name="Kanamori H."/>
            <person name="Takamatsu D."/>
        </authorList>
    </citation>
    <scope>NUCLEOTIDE SEQUENCE [LARGE SCALE GENOMIC DNA]</scope>
    <source>
        <strain evidence="1 2">J21TS3</strain>
    </source>
</reference>
<accession>A0ABQ4LV56</accession>
<name>A0ABQ4LV56_9BACL</name>
<evidence type="ECO:0000313" key="2">
    <source>
        <dbReference type="Proteomes" id="UP000680638"/>
    </source>
</evidence>
<organism evidence="1 2">
    <name type="scientific">Paenibacillus cookii</name>
    <dbReference type="NCBI Taxonomy" id="157839"/>
    <lineage>
        <taxon>Bacteria</taxon>
        <taxon>Bacillati</taxon>
        <taxon>Bacillota</taxon>
        <taxon>Bacilli</taxon>
        <taxon>Bacillales</taxon>
        <taxon>Paenibacillaceae</taxon>
        <taxon>Paenibacillus</taxon>
    </lineage>
</organism>
<evidence type="ECO:0000313" key="1">
    <source>
        <dbReference type="EMBL" id="GIO67161.1"/>
    </source>
</evidence>
<proteinExistence type="predicted"/>
<dbReference type="Proteomes" id="UP000680638">
    <property type="component" value="Unassembled WGS sequence"/>
</dbReference>
<keyword evidence="2" id="KW-1185">Reference proteome</keyword>
<gene>
    <name evidence="1" type="ORF">J21TS3_19820</name>
</gene>
<comment type="caution">
    <text evidence="1">The sequence shown here is derived from an EMBL/GenBank/DDBJ whole genome shotgun (WGS) entry which is preliminary data.</text>
</comment>
<dbReference type="EMBL" id="BORW01000007">
    <property type="protein sequence ID" value="GIO67161.1"/>
    <property type="molecule type" value="Genomic_DNA"/>
</dbReference>
<dbReference type="PROSITE" id="PS51257">
    <property type="entry name" value="PROKAR_LIPOPROTEIN"/>
    <property type="match status" value="1"/>
</dbReference>
<evidence type="ECO:0008006" key="3">
    <source>
        <dbReference type="Google" id="ProtNLM"/>
    </source>
</evidence>
<protein>
    <recommendedName>
        <fullName evidence="3">DUF4830 domain-containing protein</fullName>
    </recommendedName>
</protein>